<keyword evidence="10" id="KW-0067">ATP-binding</keyword>
<keyword evidence="4" id="KW-0479">Metal-binding</keyword>
<feature type="domain" description="HRDC" evidence="17">
    <location>
        <begin position="520"/>
        <end position="600"/>
    </location>
</feature>
<keyword evidence="14" id="KW-0413">Isomerase</keyword>
<dbReference type="InterPro" id="IPR027417">
    <property type="entry name" value="P-loop_NTPase"/>
</dbReference>
<name>A0A0G0PA87_UNCC2</name>
<dbReference type="InterPro" id="IPR004589">
    <property type="entry name" value="DNA_helicase_ATP-dep_RecQ"/>
</dbReference>
<comment type="cofactor">
    <cofactor evidence="2">
        <name>Zn(2+)</name>
        <dbReference type="ChEBI" id="CHEBI:29105"/>
    </cofactor>
</comment>
<dbReference type="Pfam" id="PF00271">
    <property type="entry name" value="Helicase_C"/>
    <property type="match status" value="1"/>
</dbReference>
<evidence type="ECO:0000256" key="6">
    <source>
        <dbReference type="ARBA" id="ARBA00022763"/>
    </source>
</evidence>
<keyword evidence="8 20" id="KW-0347">Helicase</keyword>
<dbReference type="GO" id="GO:0005524">
    <property type="term" value="F:ATP binding"/>
    <property type="evidence" value="ECO:0007669"/>
    <property type="project" value="UniProtKB-KW"/>
</dbReference>
<dbReference type="Gene3D" id="3.40.50.300">
    <property type="entry name" value="P-loop containing nucleotide triphosphate hydrolases"/>
    <property type="match status" value="2"/>
</dbReference>
<evidence type="ECO:0000256" key="2">
    <source>
        <dbReference type="ARBA" id="ARBA00001947"/>
    </source>
</evidence>
<feature type="domain" description="Helicase ATP-binding" evidence="18">
    <location>
        <begin position="22"/>
        <end position="190"/>
    </location>
</feature>
<dbReference type="PATRIC" id="fig|1618345.3.peg.204"/>
<dbReference type="FunFam" id="3.40.50.300:FF:000156">
    <property type="entry name" value="ATP-dependent DNA helicase recQ"/>
    <property type="match status" value="1"/>
</dbReference>
<dbReference type="GO" id="GO:0005694">
    <property type="term" value="C:chromosome"/>
    <property type="evidence" value="ECO:0007669"/>
    <property type="project" value="TreeGrafter"/>
</dbReference>
<dbReference type="SMART" id="SM00487">
    <property type="entry name" value="DEXDc"/>
    <property type="match status" value="1"/>
</dbReference>
<evidence type="ECO:0000256" key="13">
    <source>
        <dbReference type="ARBA" id="ARBA00023204"/>
    </source>
</evidence>
<evidence type="ECO:0000256" key="1">
    <source>
        <dbReference type="ARBA" id="ARBA00001946"/>
    </source>
</evidence>
<dbReference type="SMART" id="SM00956">
    <property type="entry name" value="RQC"/>
    <property type="match status" value="1"/>
</dbReference>
<dbReference type="Pfam" id="PF16124">
    <property type="entry name" value="RecQ_Zn_bind"/>
    <property type="match status" value="1"/>
</dbReference>
<evidence type="ECO:0000259" key="18">
    <source>
        <dbReference type="PROSITE" id="PS51192"/>
    </source>
</evidence>
<dbReference type="SUPFAM" id="SSF46785">
    <property type="entry name" value="Winged helix' DNA-binding domain"/>
    <property type="match status" value="1"/>
</dbReference>
<comment type="cofactor">
    <cofactor evidence="1">
        <name>Mg(2+)</name>
        <dbReference type="ChEBI" id="CHEBI:18420"/>
    </cofactor>
</comment>
<dbReference type="InterPro" id="IPR036388">
    <property type="entry name" value="WH-like_DNA-bd_sf"/>
</dbReference>
<comment type="caution">
    <text evidence="20">The sequence shown here is derived from an EMBL/GenBank/DDBJ whole genome shotgun (WGS) entry which is preliminary data.</text>
</comment>
<dbReference type="InterPro" id="IPR018982">
    <property type="entry name" value="RQC_domain"/>
</dbReference>
<dbReference type="NCBIfam" id="TIGR00614">
    <property type="entry name" value="recQ_fam"/>
    <property type="match status" value="1"/>
</dbReference>
<dbReference type="InterPro" id="IPR014001">
    <property type="entry name" value="Helicase_ATP-bd"/>
</dbReference>
<dbReference type="GO" id="GO:0006310">
    <property type="term" value="P:DNA recombination"/>
    <property type="evidence" value="ECO:0007669"/>
    <property type="project" value="UniProtKB-UniRule"/>
</dbReference>
<dbReference type="AlphaFoldDB" id="A0A0G0PA87"/>
<dbReference type="PROSITE" id="PS50967">
    <property type="entry name" value="HRDC"/>
    <property type="match status" value="1"/>
</dbReference>
<dbReference type="SMART" id="SM00341">
    <property type="entry name" value="HRDC"/>
    <property type="match status" value="1"/>
</dbReference>
<dbReference type="GO" id="GO:0009432">
    <property type="term" value="P:SOS response"/>
    <property type="evidence" value="ECO:0007669"/>
    <property type="project" value="UniProtKB-UniRule"/>
</dbReference>
<dbReference type="GO" id="GO:0043590">
    <property type="term" value="C:bacterial nucleoid"/>
    <property type="evidence" value="ECO:0007669"/>
    <property type="project" value="UniProtKB-ARBA"/>
</dbReference>
<dbReference type="EMBL" id="LBVV01000004">
    <property type="protein sequence ID" value="KKQ95059.1"/>
    <property type="molecule type" value="Genomic_DNA"/>
</dbReference>
<dbReference type="Pfam" id="PF00570">
    <property type="entry name" value="HRDC"/>
    <property type="match status" value="1"/>
</dbReference>
<evidence type="ECO:0000256" key="12">
    <source>
        <dbReference type="ARBA" id="ARBA00023172"/>
    </source>
</evidence>
<dbReference type="InterPro" id="IPR010997">
    <property type="entry name" value="HRDC-like_sf"/>
</dbReference>
<dbReference type="GO" id="GO:0005737">
    <property type="term" value="C:cytoplasm"/>
    <property type="evidence" value="ECO:0007669"/>
    <property type="project" value="TreeGrafter"/>
</dbReference>
<evidence type="ECO:0000256" key="5">
    <source>
        <dbReference type="ARBA" id="ARBA00022741"/>
    </source>
</evidence>
<evidence type="ECO:0000256" key="4">
    <source>
        <dbReference type="ARBA" id="ARBA00022723"/>
    </source>
</evidence>
<dbReference type="Gene3D" id="1.10.150.80">
    <property type="entry name" value="HRDC domain"/>
    <property type="match status" value="1"/>
</dbReference>
<dbReference type="InterPro" id="IPR002121">
    <property type="entry name" value="HRDC_dom"/>
</dbReference>
<dbReference type="EC" id="5.6.2.4" evidence="16"/>
<dbReference type="SUPFAM" id="SSF47819">
    <property type="entry name" value="HRDC-like"/>
    <property type="match status" value="1"/>
</dbReference>
<dbReference type="InterPro" id="IPR032284">
    <property type="entry name" value="RecQ_Zn-bd"/>
</dbReference>
<dbReference type="GO" id="GO:0006260">
    <property type="term" value="P:DNA replication"/>
    <property type="evidence" value="ECO:0007669"/>
    <property type="project" value="InterPro"/>
</dbReference>
<dbReference type="SMART" id="SM00490">
    <property type="entry name" value="HELICc"/>
    <property type="match status" value="1"/>
</dbReference>
<protein>
    <recommendedName>
        <fullName evidence="16">DNA helicase RecQ</fullName>
        <ecNumber evidence="16">5.6.2.4</ecNumber>
    </recommendedName>
</protein>
<dbReference type="NCBIfam" id="TIGR01389">
    <property type="entry name" value="recQ"/>
    <property type="match status" value="1"/>
</dbReference>
<dbReference type="STRING" id="1618345.UT18_C0004G0011"/>
<reference evidence="20 21" key="1">
    <citation type="journal article" date="2015" name="Nature">
        <title>rRNA introns, odd ribosomes, and small enigmatic genomes across a large radiation of phyla.</title>
        <authorList>
            <person name="Brown C.T."/>
            <person name="Hug L.A."/>
            <person name="Thomas B.C."/>
            <person name="Sharon I."/>
            <person name="Castelle C.J."/>
            <person name="Singh A."/>
            <person name="Wilkins M.J."/>
            <person name="Williams K.H."/>
            <person name="Banfield J.F."/>
        </authorList>
    </citation>
    <scope>NUCLEOTIDE SEQUENCE [LARGE SCALE GENOMIC DNA]</scope>
</reference>
<proteinExistence type="inferred from homology"/>
<dbReference type="GO" id="GO:0043138">
    <property type="term" value="F:3'-5' DNA helicase activity"/>
    <property type="evidence" value="ECO:0007669"/>
    <property type="project" value="UniProtKB-EC"/>
</dbReference>
<evidence type="ECO:0000256" key="7">
    <source>
        <dbReference type="ARBA" id="ARBA00022801"/>
    </source>
</evidence>
<dbReference type="GO" id="GO:0046872">
    <property type="term" value="F:metal ion binding"/>
    <property type="evidence" value="ECO:0007669"/>
    <property type="project" value="UniProtKB-KW"/>
</dbReference>
<evidence type="ECO:0000259" key="17">
    <source>
        <dbReference type="PROSITE" id="PS50967"/>
    </source>
</evidence>
<dbReference type="GO" id="GO:0006281">
    <property type="term" value="P:DNA repair"/>
    <property type="evidence" value="ECO:0007669"/>
    <property type="project" value="UniProtKB-KW"/>
</dbReference>
<accession>A0A0G0PA87</accession>
<sequence length="700" mass="79143">MLQTLNKYFGYDSFLPLQEEIIRDVLEGKDVLVLMPTGGGKSLTFQLPSLLMDGLTVVVSPLIALMKDQVDSVSANGISAEFINSSLKYSEIDETKNRLRKGKIQILYVAPERLMMPDFLKFLNSLKISLFAIDEAHCISEWGHDFRPEYRQLKSLKENFPAVPIIALTATATGKVQGDIVAQLNVPKAKRYKASFLRKNLQIKIESKEKVYFQLLNFLDEHKKDSGIIYCQSRRQVDKLASDLRQDGYLALPYHAGLATDERIKNQEHFIKDDVDIIVATIAFGMGIDKPNVRYVIHYDLPKNIEGYYQEIGRAGRDGLKSDCILFFNYGDKAKHEHFIRQKEDSQEREIAHLKLKEMVDYCLGSVCRHKVLLQYFGEDFDAPNCGACDICLEPKETFDGTVAAQKVLSTVYRVNGGFGINYIIDILMGSKNKRILDRGHDKLTTYGIGTEYSRSGWQAVARELISLGYLDLDGDQYPVLKLKAKSKLVLAGKAEVVLAKPKIEIASSKTKKQGKIAVANVDNELFEILRTLRKELADKEGLPPYVIFHDTTLKEMASSYPRTSEALQKISGIGEAKLLKYGEVFLNKIDEYCSIKGVGALKYNGASPQETLKLYKKRLSLEEMAKIRSVAVGTIVSHLEKLILLGEDIDINRFVSPKDQKEIKKAIIKVGHEKLKPIKDELKEKFSYEQIRLVRALYL</sequence>
<dbReference type="InterPro" id="IPR001650">
    <property type="entry name" value="Helicase_C-like"/>
</dbReference>
<evidence type="ECO:0000256" key="9">
    <source>
        <dbReference type="ARBA" id="ARBA00022833"/>
    </source>
</evidence>
<evidence type="ECO:0000259" key="19">
    <source>
        <dbReference type="PROSITE" id="PS51194"/>
    </source>
</evidence>
<dbReference type="InterPro" id="IPR029491">
    <property type="entry name" value="Helicase_HTH"/>
</dbReference>
<evidence type="ECO:0000256" key="15">
    <source>
        <dbReference type="ARBA" id="ARBA00034617"/>
    </source>
</evidence>
<keyword evidence="5" id="KW-0547">Nucleotide-binding</keyword>
<comment type="similarity">
    <text evidence="3">Belongs to the helicase family. RecQ subfamily.</text>
</comment>
<dbReference type="GO" id="GO:0003677">
    <property type="term" value="F:DNA binding"/>
    <property type="evidence" value="ECO:0007669"/>
    <property type="project" value="UniProtKB-KW"/>
</dbReference>
<dbReference type="Pfam" id="PF00270">
    <property type="entry name" value="DEAD"/>
    <property type="match status" value="1"/>
</dbReference>
<gene>
    <name evidence="20" type="ORF">UT18_C0004G0011</name>
</gene>
<dbReference type="FunFam" id="3.40.50.300:FF:000296">
    <property type="entry name" value="ATP-dependent DNA helicase RecQ"/>
    <property type="match status" value="1"/>
</dbReference>
<evidence type="ECO:0000256" key="11">
    <source>
        <dbReference type="ARBA" id="ARBA00023125"/>
    </source>
</evidence>
<dbReference type="Pfam" id="PF09382">
    <property type="entry name" value="RQC"/>
    <property type="match status" value="1"/>
</dbReference>
<dbReference type="GO" id="GO:0016787">
    <property type="term" value="F:hydrolase activity"/>
    <property type="evidence" value="ECO:0007669"/>
    <property type="project" value="UniProtKB-KW"/>
</dbReference>
<dbReference type="InterPro" id="IPR006293">
    <property type="entry name" value="DNA_helicase_ATP-dep_RecQ_bac"/>
</dbReference>
<dbReference type="Proteomes" id="UP000034207">
    <property type="component" value="Unassembled WGS sequence"/>
</dbReference>
<keyword evidence="9" id="KW-0862">Zinc</keyword>
<keyword evidence="12" id="KW-0233">DNA recombination</keyword>
<dbReference type="Pfam" id="PF14493">
    <property type="entry name" value="HTH_40"/>
    <property type="match status" value="1"/>
</dbReference>
<evidence type="ECO:0000256" key="8">
    <source>
        <dbReference type="ARBA" id="ARBA00022806"/>
    </source>
</evidence>
<dbReference type="InterPro" id="IPR036390">
    <property type="entry name" value="WH_DNA-bd_sf"/>
</dbReference>
<keyword evidence="11" id="KW-0238">DNA-binding</keyword>
<evidence type="ECO:0000256" key="10">
    <source>
        <dbReference type="ARBA" id="ARBA00022840"/>
    </source>
</evidence>
<evidence type="ECO:0000256" key="16">
    <source>
        <dbReference type="NCBIfam" id="TIGR01389"/>
    </source>
</evidence>
<dbReference type="FunFam" id="1.10.150.80:FF:000002">
    <property type="entry name" value="ATP-dependent DNA helicase RecQ"/>
    <property type="match status" value="1"/>
</dbReference>
<keyword evidence="7" id="KW-0378">Hydrolase</keyword>
<dbReference type="Gene3D" id="1.10.10.10">
    <property type="entry name" value="Winged helix-like DNA-binding domain superfamily/Winged helix DNA-binding domain"/>
    <property type="match status" value="1"/>
</dbReference>
<dbReference type="GO" id="GO:0009378">
    <property type="term" value="F:four-way junction helicase activity"/>
    <property type="evidence" value="ECO:0007669"/>
    <property type="project" value="TreeGrafter"/>
</dbReference>
<comment type="catalytic activity">
    <reaction evidence="15">
        <text>Couples ATP hydrolysis with the unwinding of duplex DNA by translocating in the 3'-5' direction.</text>
        <dbReference type="EC" id="5.6.2.4"/>
    </reaction>
</comment>
<dbReference type="CDD" id="cd17920">
    <property type="entry name" value="DEXHc_RecQ"/>
    <property type="match status" value="1"/>
</dbReference>
<evidence type="ECO:0000256" key="14">
    <source>
        <dbReference type="ARBA" id="ARBA00023235"/>
    </source>
</evidence>
<dbReference type="PANTHER" id="PTHR13710:SF105">
    <property type="entry name" value="ATP-DEPENDENT DNA HELICASE Q1"/>
    <property type="match status" value="1"/>
</dbReference>
<dbReference type="Gene3D" id="1.10.10.1390">
    <property type="entry name" value="ATP-dependent DNA helicase RecQ"/>
    <property type="match status" value="1"/>
</dbReference>
<dbReference type="PANTHER" id="PTHR13710">
    <property type="entry name" value="DNA HELICASE RECQ FAMILY MEMBER"/>
    <property type="match status" value="1"/>
</dbReference>
<organism evidence="20 21">
    <name type="scientific">candidate division CPR2 bacterium GW2011_GWC2_39_10</name>
    <dbReference type="NCBI Taxonomy" id="1618345"/>
    <lineage>
        <taxon>Bacteria</taxon>
        <taxon>Bacteria division CPR2</taxon>
    </lineage>
</organism>
<dbReference type="PROSITE" id="PS51192">
    <property type="entry name" value="HELICASE_ATP_BIND_1"/>
    <property type="match status" value="1"/>
</dbReference>
<keyword evidence="13" id="KW-0234">DNA repair</keyword>
<dbReference type="SUPFAM" id="SSF52540">
    <property type="entry name" value="P-loop containing nucleoside triphosphate hydrolases"/>
    <property type="match status" value="1"/>
</dbReference>
<evidence type="ECO:0000256" key="3">
    <source>
        <dbReference type="ARBA" id="ARBA00005446"/>
    </source>
</evidence>
<dbReference type="CDD" id="cd18794">
    <property type="entry name" value="SF2_C_RecQ"/>
    <property type="match status" value="1"/>
</dbReference>
<evidence type="ECO:0000313" key="20">
    <source>
        <dbReference type="EMBL" id="KKQ95059.1"/>
    </source>
</evidence>
<keyword evidence="6" id="KW-0227">DNA damage</keyword>
<dbReference type="PROSITE" id="PS51194">
    <property type="entry name" value="HELICASE_CTER"/>
    <property type="match status" value="1"/>
</dbReference>
<evidence type="ECO:0000313" key="21">
    <source>
        <dbReference type="Proteomes" id="UP000034207"/>
    </source>
</evidence>
<dbReference type="InterPro" id="IPR011545">
    <property type="entry name" value="DEAD/DEAH_box_helicase_dom"/>
</dbReference>
<feature type="domain" description="Helicase C-terminal" evidence="19">
    <location>
        <begin position="211"/>
        <end position="360"/>
    </location>
</feature>
<dbReference type="InterPro" id="IPR044876">
    <property type="entry name" value="HRDC_dom_sf"/>
</dbReference>